<evidence type="ECO:0000313" key="2">
    <source>
        <dbReference type="Proteomes" id="UP000053091"/>
    </source>
</evidence>
<evidence type="ECO:0000313" key="1">
    <source>
        <dbReference type="EMBL" id="GAP42919.1"/>
    </source>
</evidence>
<name>A0A0S7BWX0_9BACT</name>
<dbReference type="AlphaFoldDB" id="A0A0S7BWX0"/>
<gene>
    <name evidence="1" type="ORF">TBC1_111060</name>
</gene>
<dbReference type="STRING" id="1678841.TBC1_111060"/>
<dbReference type="EMBL" id="DF968182">
    <property type="protein sequence ID" value="GAP42919.1"/>
    <property type="molecule type" value="Genomic_DNA"/>
</dbReference>
<organism evidence="1">
    <name type="scientific">Lentimicrobium saccharophilum</name>
    <dbReference type="NCBI Taxonomy" id="1678841"/>
    <lineage>
        <taxon>Bacteria</taxon>
        <taxon>Pseudomonadati</taxon>
        <taxon>Bacteroidota</taxon>
        <taxon>Bacteroidia</taxon>
        <taxon>Bacteroidales</taxon>
        <taxon>Lentimicrobiaceae</taxon>
        <taxon>Lentimicrobium</taxon>
    </lineage>
</organism>
<keyword evidence="2" id="KW-1185">Reference proteome</keyword>
<accession>A0A0S7BWX0</accession>
<dbReference type="OrthoDB" id="1524994at2"/>
<sequence length="127" mass="13633">MKKRSLINLSILLLIPAFSAFISSCEYEFVEPDRTPVTTEVSFATDIVPIFNTSCNFSGCHAAGAVPPDLSPAGAYNSLIQLNQINTDNPSGSLLYTSITTGSMKSFSNADQAKLILAWIQQGAKNN</sequence>
<dbReference type="PROSITE" id="PS51257">
    <property type="entry name" value="PROKAR_LIPOPROTEIN"/>
    <property type="match status" value="1"/>
</dbReference>
<dbReference type="RefSeq" id="WP_062039504.1">
    <property type="nucleotide sequence ID" value="NZ_DF968182.1"/>
</dbReference>
<proteinExistence type="predicted"/>
<protein>
    <recommendedName>
        <fullName evidence="3">Cytochrome c domain-containing protein</fullName>
    </recommendedName>
</protein>
<evidence type="ECO:0008006" key="3">
    <source>
        <dbReference type="Google" id="ProtNLM"/>
    </source>
</evidence>
<dbReference type="Proteomes" id="UP000053091">
    <property type="component" value="Unassembled WGS sequence"/>
</dbReference>
<reference evidence="1" key="1">
    <citation type="journal article" date="2015" name="Genome Announc.">
        <title>Draft Genome Sequence of Bacteroidales Strain TBC1, a Novel Isolate from a Methanogenic Wastewater Treatment System.</title>
        <authorList>
            <person name="Tourlousse D.M."/>
            <person name="Matsuura N."/>
            <person name="Sun L."/>
            <person name="Toyonaga M."/>
            <person name="Kuroda K."/>
            <person name="Ohashi A."/>
            <person name="Cruz R."/>
            <person name="Yamaguchi T."/>
            <person name="Sekiguchi Y."/>
        </authorList>
    </citation>
    <scope>NUCLEOTIDE SEQUENCE [LARGE SCALE GENOMIC DNA]</scope>
    <source>
        <strain evidence="1">TBC1</strain>
    </source>
</reference>